<feature type="region of interest" description="Disordered" evidence="2">
    <location>
        <begin position="139"/>
        <end position="169"/>
    </location>
</feature>
<sequence>MPWYLLLILGFLLSLFLPSCHTPESSIPAREALHTQAEQNRRLAELQQTWMQERQELFRQRDTLERERAEWATARVRDPVIAAAILRVGELALCVTPLALCWLLLRTSTSNTPDELLAEVLLEAHLATPDSPVLRLEARPAAPLSHSPPSRLTGPTAATQTDDADSPEC</sequence>
<gene>
    <name evidence="3" type="ORF">A6X21_07610</name>
</gene>
<dbReference type="OrthoDB" id="266017at2"/>
<dbReference type="EMBL" id="LYDR01000124">
    <property type="protein sequence ID" value="ODA29747.1"/>
    <property type="molecule type" value="Genomic_DNA"/>
</dbReference>
<proteinExistence type="predicted"/>
<organism evidence="3 4">
    <name type="scientific">Planctopirus hydrillae</name>
    <dbReference type="NCBI Taxonomy" id="1841610"/>
    <lineage>
        <taxon>Bacteria</taxon>
        <taxon>Pseudomonadati</taxon>
        <taxon>Planctomycetota</taxon>
        <taxon>Planctomycetia</taxon>
        <taxon>Planctomycetales</taxon>
        <taxon>Planctomycetaceae</taxon>
        <taxon>Planctopirus</taxon>
    </lineage>
</organism>
<evidence type="ECO:0000256" key="1">
    <source>
        <dbReference type="SAM" id="Coils"/>
    </source>
</evidence>
<dbReference type="STRING" id="1841610.A6X21_07610"/>
<dbReference type="RefSeq" id="WP_068849311.1">
    <property type="nucleotide sequence ID" value="NZ_LYDR01000124.1"/>
</dbReference>
<name>A0A1C3E902_9PLAN</name>
<dbReference type="AlphaFoldDB" id="A0A1C3E902"/>
<evidence type="ECO:0000256" key="2">
    <source>
        <dbReference type="SAM" id="MobiDB-lite"/>
    </source>
</evidence>
<keyword evidence="4" id="KW-1185">Reference proteome</keyword>
<evidence type="ECO:0000313" key="3">
    <source>
        <dbReference type="EMBL" id="ODA29747.1"/>
    </source>
</evidence>
<evidence type="ECO:0000313" key="4">
    <source>
        <dbReference type="Proteomes" id="UP000094828"/>
    </source>
</evidence>
<feature type="coiled-coil region" evidence="1">
    <location>
        <begin position="29"/>
        <end position="74"/>
    </location>
</feature>
<keyword evidence="1" id="KW-0175">Coiled coil</keyword>
<dbReference type="Proteomes" id="UP000094828">
    <property type="component" value="Unassembled WGS sequence"/>
</dbReference>
<protein>
    <submittedName>
        <fullName evidence="3">Uncharacterized protein</fullName>
    </submittedName>
</protein>
<reference evidence="3 4" key="1">
    <citation type="submission" date="2016-05" db="EMBL/GenBank/DDBJ databases">
        <title>Genomic and physiological characterization of Planctopirus sp. isolated from fresh water lake.</title>
        <authorList>
            <person name="Subhash Y."/>
            <person name="Ramana C."/>
        </authorList>
    </citation>
    <scope>NUCLEOTIDE SEQUENCE [LARGE SCALE GENOMIC DNA]</scope>
    <source>
        <strain evidence="3 4">JC280</strain>
    </source>
</reference>
<comment type="caution">
    <text evidence="3">The sequence shown here is derived from an EMBL/GenBank/DDBJ whole genome shotgun (WGS) entry which is preliminary data.</text>
</comment>
<accession>A0A1C3E902</accession>